<proteinExistence type="predicted"/>
<organism evidence="1 2">
    <name type="scientific">Pseudomonas syringae pv. actinidiae ICMP 18807</name>
    <dbReference type="NCBI Taxonomy" id="1194404"/>
    <lineage>
        <taxon>Bacteria</taxon>
        <taxon>Pseudomonadati</taxon>
        <taxon>Pseudomonadota</taxon>
        <taxon>Gammaproteobacteria</taxon>
        <taxon>Pseudomonadales</taxon>
        <taxon>Pseudomonadaceae</taxon>
        <taxon>Pseudomonas</taxon>
        <taxon>Pseudomonas syringae</taxon>
    </lineage>
</organism>
<accession>S6SGP9</accession>
<comment type="caution">
    <text evidence="1">The sequence shown here is derived from an EMBL/GenBank/DDBJ whole genome shotgun (WGS) entry which is preliminary data.</text>
</comment>
<gene>
    <name evidence="1" type="ORF">A244_38843</name>
</gene>
<reference evidence="1 2" key="1">
    <citation type="journal article" date="2013" name="PLoS Pathog.">
        <title>Genomic analysis of the Kiwifruit pathogen Pseudomonas syringae pv. actinidiae provides insight into the origins of an emergent plant disease.</title>
        <authorList>
            <person name="McCann H.C."/>
            <person name="Rikkerink E.H."/>
            <person name="Bertels F."/>
            <person name="Fiers M."/>
            <person name="Lu A."/>
            <person name="Rees-George J."/>
            <person name="Andersen M.T."/>
            <person name="Gleave A.P."/>
            <person name="Haubold B."/>
            <person name="Wohlers M.W."/>
            <person name="Guttman D.S."/>
            <person name="Wang P.W."/>
            <person name="Straub C."/>
            <person name="Vanneste J.L."/>
            <person name="Rainey P.B."/>
            <person name="Templeton M.D."/>
        </authorList>
    </citation>
    <scope>NUCLEOTIDE SEQUENCE [LARGE SCALE GENOMIC DNA]</scope>
    <source>
        <strain evidence="1 2">ICMP 18807</strain>
    </source>
</reference>
<dbReference type="AlphaFoldDB" id="S6SGP9"/>
<name>S6SGP9_PSESF</name>
<evidence type="ECO:0000313" key="2">
    <source>
        <dbReference type="Proteomes" id="UP000015729"/>
    </source>
</evidence>
<dbReference type="Proteomes" id="UP000015729">
    <property type="component" value="Unassembled WGS sequence"/>
</dbReference>
<evidence type="ECO:0000313" key="1">
    <source>
        <dbReference type="EMBL" id="EPN30334.1"/>
    </source>
</evidence>
<feature type="non-terminal residue" evidence="1">
    <location>
        <position position="1"/>
    </location>
</feature>
<dbReference type="EMBL" id="AOKG01002660">
    <property type="protein sequence ID" value="EPN30334.1"/>
    <property type="molecule type" value="Genomic_DNA"/>
</dbReference>
<feature type="non-terminal residue" evidence="1">
    <location>
        <position position="72"/>
    </location>
</feature>
<dbReference type="PATRIC" id="fig|1194404.4.peg.7943"/>
<sequence>HYLHFSRTEEGTLTDISATGNVHVHLQYEHPLGRLTSVKRIVNKEAVETLARYHYDDNGQLSDVYNRNGDSI</sequence>
<protein>
    <submittedName>
        <fullName evidence="1">Rhs family protein</fullName>
    </submittedName>
</protein>